<evidence type="ECO:0000313" key="1">
    <source>
        <dbReference type="EMBL" id="KAK1369910.1"/>
    </source>
</evidence>
<dbReference type="InterPro" id="IPR027523">
    <property type="entry name" value="CLU_prot"/>
</dbReference>
<keyword evidence="2" id="KW-1185">Reference proteome</keyword>
<reference evidence="1" key="1">
    <citation type="submission" date="2023-02" db="EMBL/GenBank/DDBJ databases">
        <title>Genome of toxic invasive species Heracleum sosnowskyi carries increased number of genes despite the absence of recent whole-genome duplications.</title>
        <authorList>
            <person name="Schelkunov M."/>
            <person name="Shtratnikova V."/>
            <person name="Makarenko M."/>
            <person name="Klepikova A."/>
            <person name="Omelchenko D."/>
            <person name="Novikova G."/>
            <person name="Obukhova E."/>
            <person name="Bogdanov V."/>
            <person name="Penin A."/>
            <person name="Logacheva M."/>
        </authorList>
    </citation>
    <scope>NUCLEOTIDE SEQUENCE</scope>
    <source>
        <strain evidence="1">Hsosn_3</strain>
        <tissue evidence="1">Leaf</tissue>
    </source>
</reference>
<accession>A0AAD8HPP9</accession>
<dbReference type="Proteomes" id="UP001237642">
    <property type="component" value="Unassembled WGS sequence"/>
</dbReference>
<evidence type="ECO:0000313" key="2">
    <source>
        <dbReference type="Proteomes" id="UP001237642"/>
    </source>
</evidence>
<protein>
    <recommendedName>
        <fullName evidence="3">Kinesin light chain</fullName>
    </recommendedName>
</protein>
<evidence type="ECO:0008006" key="3">
    <source>
        <dbReference type="Google" id="ProtNLM"/>
    </source>
</evidence>
<dbReference type="PANTHER" id="PTHR12601:SF6">
    <property type="entry name" value="CLUSTERED MITOCHONDRIA PROTEIN HOMOLOG"/>
    <property type="match status" value="1"/>
</dbReference>
<proteinExistence type="predicted"/>
<reference evidence="1" key="2">
    <citation type="submission" date="2023-05" db="EMBL/GenBank/DDBJ databases">
        <authorList>
            <person name="Schelkunov M.I."/>
        </authorList>
    </citation>
    <scope>NUCLEOTIDE SEQUENCE</scope>
    <source>
        <strain evidence="1">Hsosn_3</strain>
        <tissue evidence="1">Leaf</tissue>
    </source>
</reference>
<dbReference type="Gene3D" id="1.25.40.10">
    <property type="entry name" value="Tetratricopeptide repeat domain"/>
    <property type="match status" value="1"/>
</dbReference>
<gene>
    <name evidence="1" type="ORF">POM88_036002</name>
</gene>
<sequence length="129" mass="14181">MTFSCCKQVGLAVTSRKYDLAAALPFNPSDIINLQPVVKHSIPVCSVAKDLVETGKIQLAEGMLGEAYSLFSEAFTILQQVTGPMHREVANCCRYLVMVLYHAGDMAGAIKQQHRELIINERCLGLRPS</sequence>
<dbReference type="SUPFAM" id="SSF48452">
    <property type="entry name" value="TPR-like"/>
    <property type="match status" value="1"/>
</dbReference>
<name>A0AAD8HPP9_9APIA</name>
<organism evidence="1 2">
    <name type="scientific">Heracleum sosnowskyi</name>
    <dbReference type="NCBI Taxonomy" id="360622"/>
    <lineage>
        <taxon>Eukaryota</taxon>
        <taxon>Viridiplantae</taxon>
        <taxon>Streptophyta</taxon>
        <taxon>Embryophyta</taxon>
        <taxon>Tracheophyta</taxon>
        <taxon>Spermatophyta</taxon>
        <taxon>Magnoliopsida</taxon>
        <taxon>eudicotyledons</taxon>
        <taxon>Gunneridae</taxon>
        <taxon>Pentapetalae</taxon>
        <taxon>asterids</taxon>
        <taxon>campanulids</taxon>
        <taxon>Apiales</taxon>
        <taxon>Apiaceae</taxon>
        <taxon>Apioideae</taxon>
        <taxon>apioid superclade</taxon>
        <taxon>Tordylieae</taxon>
        <taxon>Tordyliinae</taxon>
        <taxon>Heracleum</taxon>
    </lineage>
</organism>
<dbReference type="InterPro" id="IPR011990">
    <property type="entry name" value="TPR-like_helical_dom_sf"/>
</dbReference>
<comment type="caution">
    <text evidence="1">The sequence shown here is derived from an EMBL/GenBank/DDBJ whole genome shotgun (WGS) entry which is preliminary data.</text>
</comment>
<dbReference type="EMBL" id="JAUIZM010000008">
    <property type="protein sequence ID" value="KAK1369910.1"/>
    <property type="molecule type" value="Genomic_DNA"/>
</dbReference>
<dbReference type="PANTHER" id="PTHR12601">
    <property type="entry name" value="EUKARYOTIC TRANSLATION INITIATION FACTOR 3 SUBUNIT EIF-3"/>
    <property type="match status" value="1"/>
</dbReference>
<dbReference type="GO" id="GO:0005737">
    <property type="term" value="C:cytoplasm"/>
    <property type="evidence" value="ECO:0007669"/>
    <property type="project" value="TreeGrafter"/>
</dbReference>
<dbReference type="AlphaFoldDB" id="A0AAD8HPP9"/>